<dbReference type="RefSeq" id="WP_194509698.1">
    <property type="nucleotide sequence ID" value="NZ_JADILU010000009.1"/>
</dbReference>
<evidence type="ECO:0000313" key="2">
    <source>
        <dbReference type="Proteomes" id="UP001597548"/>
    </source>
</evidence>
<dbReference type="PROSITE" id="PS51257">
    <property type="entry name" value="PROKAR_LIPOPROTEIN"/>
    <property type="match status" value="1"/>
</dbReference>
<name>A0ABW5ZZX9_9FLAO</name>
<accession>A0ABW5ZZX9</accession>
<protein>
    <recommendedName>
        <fullName evidence="3">Lipoprotein</fullName>
    </recommendedName>
</protein>
<dbReference type="Proteomes" id="UP001597548">
    <property type="component" value="Unassembled WGS sequence"/>
</dbReference>
<reference evidence="2" key="1">
    <citation type="journal article" date="2019" name="Int. J. Syst. Evol. Microbiol.">
        <title>The Global Catalogue of Microorganisms (GCM) 10K type strain sequencing project: providing services to taxonomists for standard genome sequencing and annotation.</title>
        <authorList>
            <consortium name="The Broad Institute Genomics Platform"/>
            <consortium name="The Broad Institute Genome Sequencing Center for Infectious Disease"/>
            <person name="Wu L."/>
            <person name="Ma J."/>
        </authorList>
    </citation>
    <scope>NUCLEOTIDE SEQUENCE [LARGE SCALE GENOMIC DNA]</scope>
    <source>
        <strain evidence="2">KCTC 32514</strain>
    </source>
</reference>
<proteinExistence type="predicted"/>
<gene>
    <name evidence="1" type="ORF">ACFS29_18315</name>
</gene>
<sequence length="129" mass="14812">MNIKNLILFISIVTLASCKSSHFIHKNGTKKIELIIPNNEIVLGDSTSTTSLKLKLTNINLKDLIVIGVGISITSNKNLNNNDEYMYLVLKTRADYYKEHKFYDLRVTYSDNGEQQHHTFKIPLTRKNK</sequence>
<organism evidence="1 2">
    <name type="scientific">Psychroserpens luteus</name>
    <dbReference type="NCBI Taxonomy" id="1434066"/>
    <lineage>
        <taxon>Bacteria</taxon>
        <taxon>Pseudomonadati</taxon>
        <taxon>Bacteroidota</taxon>
        <taxon>Flavobacteriia</taxon>
        <taxon>Flavobacteriales</taxon>
        <taxon>Flavobacteriaceae</taxon>
        <taxon>Psychroserpens</taxon>
    </lineage>
</organism>
<evidence type="ECO:0008006" key="3">
    <source>
        <dbReference type="Google" id="ProtNLM"/>
    </source>
</evidence>
<keyword evidence="2" id="KW-1185">Reference proteome</keyword>
<comment type="caution">
    <text evidence="1">The sequence shown here is derived from an EMBL/GenBank/DDBJ whole genome shotgun (WGS) entry which is preliminary data.</text>
</comment>
<dbReference type="EMBL" id="JBHUOS010000015">
    <property type="protein sequence ID" value="MFD2917613.1"/>
    <property type="molecule type" value="Genomic_DNA"/>
</dbReference>
<evidence type="ECO:0000313" key="1">
    <source>
        <dbReference type="EMBL" id="MFD2917613.1"/>
    </source>
</evidence>